<accession>A0A5R9B1X9</accession>
<dbReference type="Pfam" id="PF02557">
    <property type="entry name" value="VanY"/>
    <property type="match status" value="1"/>
</dbReference>
<evidence type="ECO:0000313" key="3">
    <source>
        <dbReference type="Proteomes" id="UP000307747"/>
    </source>
</evidence>
<keyword evidence="2" id="KW-0645">Protease</keyword>
<sequence length="231" mass="26388">MFKKLLLGLIMLFGLIMLLLLVLIFGICLAVFSNPYTPTKSSIVKPTNALPIISKTQGVTRVNGHVIVNKKYKLPSQYQPGEDKIAKQNLNKLLAKGEADQLDLKFSSGYRSYREQQEVVKDFEEKDGKKVAHQYTAKPGQSEHQTGLAFDVGTNKPLDDFHKDFEKTKEGRWIEQNASDYGFIIRYPKGQSHETGYAYEAWHLRYVGKPLAKIIDEQDTNLESYYHLNEK</sequence>
<dbReference type="InterPro" id="IPR058193">
    <property type="entry name" value="VanY/YodJ_core_dom"/>
</dbReference>
<gene>
    <name evidence="2" type="ORF">FEZ53_12290</name>
</gene>
<reference evidence="2 3" key="1">
    <citation type="submission" date="2019-05" db="EMBL/GenBank/DDBJ databases">
        <title>The metagenome of a microbial culture collection derived from dairy environment covers the genomic content of the human microbiome.</title>
        <authorList>
            <person name="Roder T."/>
            <person name="Wuthrich D."/>
            <person name="Sattari Z."/>
            <person name="Von Ah U."/>
            <person name="Bar C."/>
            <person name="Ronchi F."/>
            <person name="Macpherson A.J."/>
            <person name="Ganal-Vonarburg S.C."/>
            <person name="Bruggmann R."/>
            <person name="Vergeres G."/>
        </authorList>
    </citation>
    <scope>NUCLEOTIDE SEQUENCE [LARGE SCALE GENOMIC DNA]</scope>
    <source>
        <strain evidence="2 3">FAM 20833</strain>
    </source>
</reference>
<dbReference type="InterPro" id="IPR052179">
    <property type="entry name" value="DD-CPase-like"/>
</dbReference>
<comment type="caution">
    <text evidence="2">The sequence shown here is derived from an EMBL/GenBank/DDBJ whole genome shotgun (WGS) entry which is preliminary data.</text>
</comment>
<feature type="domain" description="D-alanyl-D-alanine carboxypeptidase-like core" evidence="1">
    <location>
        <begin position="84"/>
        <end position="209"/>
    </location>
</feature>
<dbReference type="GO" id="GO:0006508">
    <property type="term" value="P:proteolysis"/>
    <property type="evidence" value="ECO:0007669"/>
    <property type="project" value="InterPro"/>
</dbReference>
<name>A0A5R9B1X9_STAXY</name>
<proteinExistence type="predicted"/>
<keyword evidence="2" id="KW-0378">Hydrolase</keyword>
<organism evidence="2 3">
    <name type="scientific">Staphylococcus xylosus</name>
    <dbReference type="NCBI Taxonomy" id="1288"/>
    <lineage>
        <taxon>Bacteria</taxon>
        <taxon>Bacillati</taxon>
        <taxon>Bacillota</taxon>
        <taxon>Bacilli</taxon>
        <taxon>Bacillales</taxon>
        <taxon>Staphylococcaceae</taxon>
        <taxon>Staphylococcus</taxon>
    </lineage>
</organism>
<dbReference type="EMBL" id="VBTJ01000003">
    <property type="protein sequence ID" value="TLP88943.1"/>
    <property type="molecule type" value="Genomic_DNA"/>
</dbReference>
<dbReference type="PANTHER" id="PTHR34385:SF1">
    <property type="entry name" value="PEPTIDOGLYCAN L-ALANYL-D-GLUTAMATE ENDOPEPTIDASE CWLK"/>
    <property type="match status" value="1"/>
</dbReference>
<dbReference type="GO" id="GO:0004180">
    <property type="term" value="F:carboxypeptidase activity"/>
    <property type="evidence" value="ECO:0007669"/>
    <property type="project" value="UniProtKB-KW"/>
</dbReference>
<dbReference type="Proteomes" id="UP000307747">
    <property type="component" value="Unassembled WGS sequence"/>
</dbReference>
<dbReference type="InterPro" id="IPR003709">
    <property type="entry name" value="VanY-like_core_dom"/>
</dbReference>
<keyword evidence="2" id="KW-0121">Carboxypeptidase</keyword>
<dbReference type="OrthoDB" id="9792074at2"/>
<dbReference type="Gene3D" id="3.30.1380.10">
    <property type="match status" value="1"/>
</dbReference>
<protein>
    <submittedName>
        <fullName evidence="2">D-alanyl-D-alanine carboxypeptidase family protein</fullName>
    </submittedName>
</protein>
<dbReference type="SUPFAM" id="SSF55166">
    <property type="entry name" value="Hedgehog/DD-peptidase"/>
    <property type="match status" value="1"/>
</dbReference>
<dbReference type="AlphaFoldDB" id="A0A5R9B1X9"/>
<dbReference type="InterPro" id="IPR009045">
    <property type="entry name" value="Zn_M74/Hedgehog-like"/>
</dbReference>
<dbReference type="PANTHER" id="PTHR34385">
    <property type="entry name" value="D-ALANYL-D-ALANINE CARBOXYPEPTIDASE"/>
    <property type="match status" value="1"/>
</dbReference>
<evidence type="ECO:0000313" key="2">
    <source>
        <dbReference type="EMBL" id="TLP88943.1"/>
    </source>
</evidence>
<dbReference type="CDD" id="cd14852">
    <property type="entry name" value="LD-carboxypeptidase"/>
    <property type="match status" value="1"/>
</dbReference>
<evidence type="ECO:0000259" key="1">
    <source>
        <dbReference type="Pfam" id="PF02557"/>
    </source>
</evidence>